<proteinExistence type="predicted"/>
<sequence>MTEQPQEEPKYNRFVSDEAAKPVMGTPRWPEQPENRSTDSLPVNPWLTAMSIVGIGAFIIGLVLWIQGSESDSFLDGSASDLQMMIWGQALVWLGVGLLVATMASAAICWQIRQRNS</sequence>
<dbReference type="Proteomes" id="UP000475214">
    <property type="component" value="Unassembled WGS sequence"/>
</dbReference>
<keyword evidence="2" id="KW-0472">Membrane</keyword>
<keyword evidence="2" id="KW-0812">Transmembrane</keyword>
<keyword evidence="2" id="KW-1133">Transmembrane helix</keyword>
<gene>
    <name evidence="3" type="ORF">G1H10_00265</name>
</gene>
<dbReference type="AlphaFoldDB" id="A0A6L9S3Q2"/>
<evidence type="ECO:0000256" key="1">
    <source>
        <dbReference type="SAM" id="MobiDB-lite"/>
    </source>
</evidence>
<feature type="compositionally biased region" description="Basic and acidic residues" evidence="1">
    <location>
        <begin position="7"/>
        <end position="20"/>
    </location>
</feature>
<feature type="transmembrane region" description="Helical" evidence="2">
    <location>
        <begin position="86"/>
        <end position="110"/>
    </location>
</feature>
<accession>A0A6L9S3Q2</accession>
<evidence type="ECO:0000256" key="2">
    <source>
        <dbReference type="SAM" id="Phobius"/>
    </source>
</evidence>
<feature type="region of interest" description="Disordered" evidence="1">
    <location>
        <begin position="1"/>
        <end position="40"/>
    </location>
</feature>
<dbReference type="EMBL" id="JAAGOA010000001">
    <property type="protein sequence ID" value="NED98599.1"/>
    <property type="molecule type" value="Genomic_DNA"/>
</dbReference>
<reference evidence="3 4" key="1">
    <citation type="submission" date="2020-02" db="EMBL/GenBank/DDBJ databases">
        <authorList>
            <person name="Li X.-J."/>
            <person name="Han X.-M."/>
        </authorList>
    </citation>
    <scope>NUCLEOTIDE SEQUENCE [LARGE SCALE GENOMIC DNA]</scope>
    <source>
        <strain evidence="3 4">CCTCC AB 2017055</strain>
    </source>
</reference>
<dbReference type="RefSeq" id="WP_163731020.1">
    <property type="nucleotide sequence ID" value="NZ_JAAGOA010000001.1"/>
</dbReference>
<organism evidence="3 4">
    <name type="scientific">Phytoactinopolyspora halotolerans</name>
    <dbReference type="NCBI Taxonomy" id="1981512"/>
    <lineage>
        <taxon>Bacteria</taxon>
        <taxon>Bacillati</taxon>
        <taxon>Actinomycetota</taxon>
        <taxon>Actinomycetes</taxon>
        <taxon>Jiangellales</taxon>
        <taxon>Jiangellaceae</taxon>
        <taxon>Phytoactinopolyspora</taxon>
    </lineage>
</organism>
<protein>
    <submittedName>
        <fullName evidence="3">Uncharacterized protein</fullName>
    </submittedName>
</protein>
<comment type="caution">
    <text evidence="3">The sequence shown here is derived from an EMBL/GenBank/DDBJ whole genome shotgun (WGS) entry which is preliminary data.</text>
</comment>
<evidence type="ECO:0000313" key="4">
    <source>
        <dbReference type="Proteomes" id="UP000475214"/>
    </source>
</evidence>
<feature type="transmembrane region" description="Helical" evidence="2">
    <location>
        <begin position="46"/>
        <end position="66"/>
    </location>
</feature>
<name>A0A6L9S3Q2_9ACTN</name>
<evidence type="ECO:0000313" key="3">
    <source>
        <dbReference type="EMBL" id="NED98599.1"/>
    </source>
</evidence>
<keyword evidence="4" id="KW-1185">Reference proteome</keyword>